<reference evidence="4" key="1">
    <citation type="submission" date="2020-10" db="EMBL/GenBank/DDBJ databases">
        <authorList>
            <person name="Gilroy R."/>
        </authorList>
    </citation>
    <scope>NUCLEOTIDE SEQUENCE</scope>
    <source>
        <strain evidence="4">ChiBcec7-5410</strain>
    </source>
</reference>
<accession>A0A9D1H765</accession>
<comment type="caution">
    <text evidence="4">The sequence shown here is derived from an EMBL/GenBank/DDBJ whole genome shotgun (WGS) entry which is preliminary data.</text>
</comment>
<dbReference type="InterPro" id="IPR005835">
    <property type="entry name" value="NTP_transferase_dom"/>
</dbReference>
<dbReference type="PANTHER" id="PTHR43584:SF5">
    <property type="entry name" value="PROTEIN LICC"/>
    <property type="match status" value="1"/>
</dbReference>
<proteinExistence type="predicted"/>
<dbReference type="InterPro" id="IPR029044">
    <property type="entry name" value="Nucleotide-diphossugar_trans"/>
</dbReference>
<evidence type="ECO:0000313" key="5">
    <source>
        <dbReference type="Proteomes" id="UP000824160"/>
    </source>
</evidence>
<organism evidence="4 5">
    <name type="scientific">Candidatus Faecivivens stercoripullorum</name>
    <dbReference type="NCBI Taxonomy" id="2840805"/>
    <lineage>
        <taxon>Bacteria</taxon>
        <taxon>Bacillati</taxon>
        <taxon>Bacillota</taxon>
        <taxon>Clostridia</taxon>
        <taxon>Eubacteriales</taxon>
        <taxon>Oscillospiraceae</taxon>
        <taxon>Oscillospiraceae incertae sedis</taxon>
        <taxon>Candidatus Faecivivens</taxon>
    </lineage>
</organism>
<dbReference type="GO" id="GO:0016779">
    <property type="term" value="F:nucleotidyltransferase activity"/>
    <property type="evidence" value="ECO:0007669"/>
    <property type="project" value="UniProtKB-KW"/>
</dbReference>
<dbReference type="InterPro" id="IPR050065">
    <property type="entry name" value="GlmU-like"/>
</dbReference>
<dbReference type="AlphaFoldDB" id="A0A9D1H765"/>
<keyword evidence="1 4" id="KW-0808">Transferase</keyword>
<evidence type="ECO:0000256" key="1">
    <source>
        <dbReference type="ARBA" id="ARBA00022679"/>
    </source>
</evidence>
<evidence type="ECO:0000256" key="2">
    <source>
        <dbReference type="ARBA" id="ARBA00022695"/>
    </source>
</evidence>
<name>A0A9D1H765_9FIRM</name>
<dbReference type="Proteomes" id="UP000824160">
    <property type="component" value="Unassembled WGS sequence"/>
</dbReference>
<sequence length="303" mass="34490">MQLTKRDFTLLTHLLYHKDEKLTQRSISADTGFSLGAVNQLLTRALADGTVSADDENGYRLTDEGFSALQPYKVKRAVIMAAGFGSRLMPITLNTPKALIRIHGRPMIETMLDAIVAAGIPEIVIVRGYLGEQFDVLLKKYPMIRFVENPDYQEMNNISSAMKVKELFGNAYVLDSDLYLRNPSLIRPYEYCASYVGVHMDQTDDWRLIVKNGLITGMKIGGKDCYHMYDITFWTEEDGKKMEQLLPVLFNSPGGKQCYWDDVPLTHFNDQFHIEPRPCNEGDIIEIDTLSELMQLDPVYKMP</sequence>
<dbReference type="CDD" id="cd02523">
    <property type="entry name" value="PC_cytidylyltransferase"/>
    <property type="match status" value="1"/>
</dbReference>
<evidence type="ECO:0000313" key="4">
    <source>
        <dbReference type="EMBL" id="HIT94938.1"/>
    </source>
</evidence>
<dbReference type="Pfam" id="PF00483">
    <property type="entry name" value="NTP_transferase"/>
    <property type="match status" value="1"/>
</dbReference>
<evidence type="ECO:0000259" key="3">
    <source>
        <dbReference type="Pfam" id="PF00483"/>
    </source>
</evidence>
<reference evidence="4" key="2">
    <citation type="journal article" date="2021" name="PeerJ">
        <title>Extensive microbial diversity within the chicken gut microbiome revealed by metagenomics and culture.</title>
        <authorList>
            <person name="Gilroy R."/>
            <person name="Ravi A."/>
            <person name="Getino M."/>
            <person name="Pursley I."/>
            <person name="Horton D.L."/>
            <person name="Alikhan N.F."/>
            <person name="Baker D."/>
            <person name="Gharbi K."/>
            <person name="Hall N."/>
            <person name="Watson M."/>
            <person name="Adriaenssens E.M."/>
            <person name="Foster-Nyarko E."/>
            <person name="Jarju S."/>
            <person name="Secka A."/>
            <person name="Antonio M."/>
            <person name="Oren A."/>
            <person name="Chaudhuri R.R."/>
            <person name="La Ragione R."/>
            <person name="Hildebrand F."/>
            <person name="Pallen M.J."/>
        </authorList>
    </citation>
    <scope>NUCLEOTIDE SEQUENCE</scope>
    <source>
        <strain evidence="4">ChiBcec7-5410</strain>
    </source>
</reference>
<dbReference type="EMBL" id="DVLW01000194">
    <property type="protein sequence ID" value="HIT94938.1"/>
    <property type="molecule type" value="Genomic_DNA"/>
</dbReference>
<feature type="domain" description="Nucleotidyl transferase" evidence="3">
    <location>
        <begin position="77"/>
        <end position="155"/>
    </location>
</feature>
<gene>
    <name evidence="4" type="ORF">IAC43_07105</name>
</gene>
<keyword evidence="2" id="KW-0548">Nucleotidyltransferase</keyword>
<dbReference type="SUPFAM" id="SSF53448">
    <property type="entry name" value="Nucleotide-diphospho-sugar transferases"/>
    <property type="match status" value="1"/>
</dbReference>
<protein>
    <submittedName>
        <fullName evidence="4">NTP transferase domain-containing protein</fullName>
    </submittedName>
</protein>
<dbReference type="PANTHER" id="PTHR43584">
    <property type="entry name" value="NUCLEOTIDYL TRANSFERASE"/>
    <property type="match status" value="1"/>
</dbReference>
<dbReference type="Gene3D" id="3.90.550.10">
    <property type="entry name" value="Spore Coat Polysaccharide Biosynthesis Protein SpsA, Chain A"/>
    <property type="match status" value="1"/>
</dbReference>